<accession>Q14W16</accession>
<dbReference type="Proteomes" id="UP000120576">
    <property type="component" value="Genome"/>
</dbReference>
<dbReference type="GeneID" id="5179441"/>
<sequence length="331" mass="36961">MAEILKLLIGLGLISTVKLQDECILSPRFCSLLPSHMTVSYGEEAIKQPYWVVPHDCYFKNMLACNIYNPCVIPAAYEIFKTMAVKEFEPMAIRLKSENVKPEQADLMAALWGYCDPDMREEYLRVVPLTHTMHCPLFPSKVTPAVAVAMAIELGAKEKCNSCATQLQVLGLASQPEAANAILVASLCPEVCTSLLKSDVAFPINDLTIEKVMEVCTSRTLEGMYQVKNALDFLKYVSSLPPSERVNELLRAGMYNREASCYAGQVQDCMDLMLVSEDYGGERRLTCVTTASLRKTRESRVCSAYYNQSLEALGIADMWQDVTEKVNLCWL</sequence>
<proteinExistence type="predicted"/>
<keyword evidence="2" id="KW-1185">Reference proteome</keyword>
<evidence type="ECO:0000313" key="2">
    <source>
        <dbReference type="Proteomes" id="UP000120576"/>
    </source>
</evidence>
<reference evidence="1 2" key="1">
    <citation type="journal article" date="2006" name="J. Gen. Virol.">
        <title>Genome sequences of two frog herpesviruses.</title>
        <authorList>
            <person name="Davison A.J."/>
            <person name="Cunningham C."/>
            <person name="Sauerbier W."/>
            <person name="McKinnell R.G."/>
        </authorList>
    </citation>
    <scope>NUCLEOTIDE SEQUENCE [LARGE SCALE GENOMIC DNA]</scope>
    <source>
        <strain evidence="1">ATCC VR-568</strain>
    </source>
</reference>
<protein>
    <submittedName>
        <fullName evidence="1">ORF90</fullName>
    </submittedName>
</protein>
<organism evidence="1 2">
    <name type="scientific">Ranid herpesvirus 2</name>
    <dbReference type="NCBI Taxonomy" id="389214"/>
    <lineage>
        <taxon>Viruses</taxon>
        <taxon>Duplodnaviria</taxon>
        <taxon>Heunggongvirae</taxon>
        <taxon>Peploviricota</taxon>
        <taxon>Herviviricetes</taxon>
        <taxon>Herpesvirales</taxon>
        <taxon>Alloherpesviridae</taxon>
        <taxon>Batravirus</taxon>
        <taxon>Batravirus ranidallo2</taxon>
    </lineage>
</organism>
<dbReference type="EMBL" id="DQ665652">
    <property type="protein sequence ID" value="ABG25633.1"/>
    <property type="molecule type" value="Genomic_DNA"/>
</dbReference>
<dbReference type="RefSeq" id="YP_656598.1">
    <property type="nucleotide sequence ID" value="NC_008210.1"/>
</dbReference>
<name>Q14W16_9VIRU</name>
<evidence type="ECO:0000313" key="1">
    <source>
        <dbReference type="EMBL" id="ABG25633.1"/>
    </source>
</evidence>
<dbReference type="KEGG" id="vg:5179441"/>